<name>A0A564Z8P4_HYMDI</name>
<feature type="domain" description="VIT" evidence="2">
    <location>
        <begin position="1"/>
        <end position="129"/>
    </location>
</feature>
<dbReference type="InterPro" id="IPR013694">
    <property type="entry name" value="VIT"/>
</dbReference>
<dbReference type="InterPro" id="IPR036465">
    <property type="entry name" value="vWFA_dom_sf"/>
</dbReference>
<dbReference type="Proteomes" id="UP000321570">
    <property type="component" value="Unassembled WGS sequence"/>
</dbReference>
<dbReference type="Pfam" id="PF13768">
    <property type="entry name" value="VWA_3"/>
    <property type="match status" value="1"/>
</dbReference>
<dbReference type="PROSITE" id="PS50234">
    <property type="entry name" value="VWFA"/>
    <property type="match status" value="1"/>
</dbReference>
<dbReference type="AlphaFoldDB" id="A0A564Z8P4"/>
<dbReference type="Gene3D" id="3.40.50.410">
    <property type="entry name" value="von Willebrand factor, type A domain"/>
    <property type="match status" value="1"/>
</dbReference>
<dbReference type="SUPFAM" id="SSF53300">
    <property type="entry name" value="vWA-like"/>
    <property type="match status" value="1"/>
</dbReference>
<evidence type="ECO:0000313" key="3">
    <source>
        <dbReference type="EMBL" id="VUZ55383.1"/>
    </source>
</evidence>
<dbReference type="InterPro" id="IPR002035">
    <property type="entry name" value="VWF_A"/>
</dbReference>
<accession>A0A564Z8P4</accession>
<dbReference type="SMART" id="SM00609">
    <property type="entry name" value="VIT"/>
    <property type="match status" value="1"/>
</dbReference>
<sequence>MQSQFVFDNNSSIPLRDITVKAVICNFFADVSCKYTYENESSDLLKSSFVFPIEYGATVYKFEVEVGDEKFIGSCRERLEALCIYEETMESNRHAFILLEDEEMLDTFSMKIGNIPPNERVFVTISYFQKLNSVCSHIEPHGHNEIVAIFSMPFLLNSRYVPKNYGRNRQFGKPFHPKWSSLIPYSFHFSVNLSSSSIIKSIASPNNQISVEYLDDQHRSAKAVLFSHFDFTEDFILNISYENVENFLAVESSSSENGLFSSDCVLINFLPRLPCLPQSNVEIIFVIDRSGSMDGDPIRQASLSLLILLKSLPMGCRFQIVGFGSNYSLLFPEPQDNTEKNINKGLEYQRNLEADMGGTEVLPVLKAIYSSSLVGSADNWRREIIFLTDGDVANHSEIITLISENSKCTRLSAIGFGQGASTALVSGAARAGNGRALFVRDGGNLREAVLDVLNCCLQPWLTDVTVDWCLKRDSKPVTSILQVPSGVPPVFSNTFTTFAAFVPPGKGPLKGEVTLSFKLRDKPMSIKAQITQSVVTPSSRLLHRYTAGLQLLELIDQYYASGSDEDRALIVNLSIEASVISPFTAFVGLRPKDLGNLERVSVKIPLGIKKHVSVDYLDGVPLRNPCVIDRSLSLRPGVDTVFEETQEIDAIVTIAEVQLFSGAWTWTQKLAKVLSLPTSKKDVLRKQFPDLHDDHWTTALVLAFLRLKEIKRQTEWHLMAKKAHDWLVSVLEEKRADEIISAACRAISKSI</sequence>
<evidence type="ECO:0000313" key="4">
    <source>
        <dbReference type="Proteomes" id="UP000321570"/>
    </source>
</evidence>
<evidence type="ECO:0008006" key="5">
    <source>
        <dbReference type="Google" id="ProtNLM"/>
    </source>
</evidence>
<dbReference type="PANTHER" id="PTHR45737:SF6">
    <property type="entry name" value="VON WILLEBRAND FACTOR A DOMAIN-CONTAINING PROTEIN 5A"/>
    <property type="match status" value="1"/>
</dbReference>
<gene>
    <name evidence="3" type="ORF">WMSIL1_LOCUS13243</name>
</gene>
<dbReference type="EMBL" id="CABIJS010000692">
    <property type="protein sequence ID" value="VUZ55383.1"/>
    <property type="molecule type" value="Genomic_DNA"/>
</dbReference>
<dbReference type="Pfam" id="PF08487">
    <property type="entry name" value="VIT"/>
    <property type="match status" value="1"/>
</dbReference>
<proteinExistence type="predicted"/>
<organism evidence="3 4">
    <name type="scientific">Hymenolepis diminuta</name>
    <name type="common">Rat tapeworm</name>
    <dbReference type="NCBI Taxonomy" id="6216"/>
    <lineage>
        <taxon>Eukaryota</taxon>
        <taxon>Metazoa</taxon>
        <taxon>Spiralia</taxon>
        <taxon>Lophotrochozoa</taxon>
        <taxon>Platyhelminthes</taxon>
        <taxon>Cestoda</taxon>
        <taxon>Eucestoda</taxon>
        <taxon>Cyclophyllidea</taxon>
        <taxon>Hymenolepididae</taxon>
        <taxon>Hymenolepis</taxon>
    </lineage>
</organism>
<reference evidence="3 4" key="1">
    <citation type="submission" date="2019-07" db="EMBL/GenBank/DDBJ databases">
        <authorList>
            <person name="Jastrzebski P J."/>
            <person name="Paukszto L."/>
            <person name="Jastrzebski P J."/>
        </authorList>
    </citation>
    <scope>NUCLEOTIDE SEQUENCE [LARGE SCALE GENOMIC DNA]</scope>
    <source>
        <strain evidence="3 4">WMS-il1</strain>
    </source>
</reference>
<dbReference type="PANTHER" id="PTHR45737">
    <property type="entry name" value="VON WILLEBRAND FACTOR A DOMAIN-CONTAINING PROTEIN 5A"/>
    <property type="match status" value="1"/>
</dbReference>
<feature type="domain" description="VWFA" evidence="1">
    <location>
        <begin position="282"/>
        <end position="453"/>
    </location>
</feature>
<evidence type="ECO:0000259" key="2">
    <source>
        <dbReference type="PROSITE" id="PS51468"/>
    </source>
</evidence>
<evidence type="ECO:0000259" key="1">
    <source>
        <dbReference type="PROSITE" id="PS50234"/>
    </source>
</evidence>
<dbReference type="PROSITE" id="PS51468">
    <property type="entry name" value="VIT"/>
    <property type="match status" value="1"/>
</dbReference>
<keyword evidence="4" id="KW-1185">Reference proteome</keyword>
<dbReference type="SMART" id="SM00327">
    <property type="entry name" value="VWA"/>
    <property type="match status" value="1"/>
</dbReference>
<protein>
    <recommendedName>
        <fullName evidence="5">VWFA domain-containing protein</fullName>
    </recommendedName>
</protein>